<dbReference type="AlphaFoldDB" id="A0A1N7DHL2"/>
<dbReference type="GO" id="GO:0003676">
    <property type="term" value="F:nucleic acid binding"/>
    <property type="evidence" value="ECO:0007669"/>
    <property type="project" value="InterPro"/>
</dbReference>
<feature type="domain" description="Integrase catalytic" evidence="1">
    <location>
        <begin position="151"/>
        <end position="353"/>
    </location>
</feature>
<organism evidence="2 3">
    <name type="scientific">Moraxella cuniculi DSM 21768</name>
    <dbReference type="NCBI Taxonomy" id="1122245"/>
    <lineage>
        <taxon>Bacteria</taxon>
        <taxon>Pseudomonadati</taxon>
        <taxon>Pseudomonadota</taxon>
        <taxon>Gammaproteobacteria</taxon>
        <taxon>Moraxellales</taxon>
        <taxon>Moraxellaceae</taxon>
        <taxon>Moraxella</taxon>
    </lineage>
</organism>
<dbReference type="Gene3D" id="3.30.420.10">
    <property type="entry name" value="Ribonuclease H-like superfamily/Ribonuclease H"/>
    <property type="match status" value="1"/>
</dbReference>
<dbReference type="PANTHER" id="PTHR35004">
    <property type="entry name" value="TRANSPOSASE RV3428C-RELATED"/>
    <property type="match status" value="1"/>
</dbReference>
<dbReference type="Proteomes" id="UP000187495">
    <property type="component" value="Unassembled WGS sequence"/>
</dbReference>
<dbReference type="InterPro" id="IPR001584">
    <property type="entry name" value="Integrase_cat-core"/>
</dbReference>
<keyword evidence="3" id="KW-1185">Reference proteome</keyword>
<reference evidence="3" key="1">
    <citation type="submission" date="2017-01" db="EMBL/GenBank/DDBJ databases">
        <authorList>
            <person name="Varghese N."/>
            <person name="Submissions S."/>
        </authorList>
    </citation>
    <scope>NUCLEOTIDE SEQUENCE [LARGE SCALE GENOMIC DNA]</scope>
    <source>
        <strain evidence="3">DSM 21768</strain>
    </source>
</reference>
<dbReference type="InterPro" id="IPR036397">
    <property type="entry name" value="RNaseH_sf"/>
</dbReference>
<name>A0A1N7DHL2_9GAMM</name>
<dbReference type="InterPro" id="IPR012337">
    <property type="entry name" value="RNaseH-like_sf"/>
</dbReference>
<gene>
    <name evidence="2" type="ORF">SAMN02745664_101273</name>
</gene>
<proteinExistence type="predicted"/>
<accession>A0A1N7DHL2</accession>
<dbReference type="PROSITE" id="PS50994">
    <property type="entry name" value="INTEGRASE"/>
    <property type="match status" value="1"/>
</dbReference>
<dbReference type="PANTHER" id="PTHR35004:SF7">
    <property type="entry name" value="INTEGRASE PROTEIN"/>
    <property type="match status" value="1"/>
</dbReference>
<dbReference type="EMBL" id="FTNU01000001">
    <property type="protein sequence ID" value="SIR75316.1"/>
    <property type="molecule type" value="Genomic_DNA"/>
</dbReference>
<dbReference type="GO" id="GO:0015074">
    <property type="term" value="P:DNA integration"/>
    <property type="evidence" value="ECO:0007669"/>
    <property type="project" value="InterPro"/>
</dbReference>
<dbReference type="RefSeq" id="WP_143821441.1">
    <property type="nucleotide sequence ID" value="NZ_FTNU01000001.1"/>
</dbReference>
<evidence type="ECO:0000313" key="3">
    <source>
        <dbReference type="Proteomes" id="UP000187495"/>
    </source>
</evidence>
<sequence>MATSNLSFNPALVERLSEIAKTAQNLGRGEKSRYLQAKAEELQMSVSTLYRKLESVAVKPARKARSDKGEMTLSLGDAKLISSVVMEGMRKNGKRIMTVERAVTMLRANGMIQACHTDGTALSVGAIVRGLKAYHLHPDQLLEPAPVVSMKSLHPNHLWQIDPSLCILYYLPRAGKDTGLRVASHDEFYKNKPANVVKIINDRVWRYTGTDHASGAVYCHYYFGGETSANLCDFFIRMMSPKADIGKDPFRGVPKMVMLDPGSANTSSAFKTLCQALDVTVQINKPNNPRAKGQVEKANDIVETHFESGLRFVEVNDIDTLNALCDKWLRYFNSQAVHSRHGLTRYKAWQKIKSDELIIAPPAEYCKSLTLSVPKEAKVTPELEIRYKGKVYDVSALSVLVGQKILVAQNPWEVDGARVCVEAADGMSENWVAVPEVLFDEMGFRESAIIIGQGYKAHNDTKAQTHAKELQKIAMGADTLEQADIKRKAKALPFGGKLDPYKHNDTVLDNDNTLYMPKKGTQSVEYGRYKQTIAEPVLSKVDIAKQLKPRLEALGADWSLAVKVLQERYPDGIHASGLDEVFEVLTESSTLKTILKIA</sequence>
<dbReference type="SUPFAM" id="SSF53098">
    <property type="entry name" value="Ribonuclease H-like"/>
    <property type="match status" value="1"/>
</dbReference>
<evidence type="ECO:0000313" key="2">
    <source>
        <dbReference type="EMBL" id="SIR75316.1"/>
    </source>
</evidence>
<dbReference type="STRING" id="34061.B0189_01670"/>
<evidence type="ECO:0000259" key="1">
    <source>
        <dbReference type="PROSITE" id="PS50994"/>
    </source>
</evidence>
<protein>
    <submittedName>
        <fullName evidence="2">Integrase core domain-containing protein</fullName>
    </submittedName>
</protein>